<evidence type="ECO:0000259" key="7">
    <source>
        <dbReference type="Pfam" id="PF00931"/>
    </source>
</evidence>
<dbReference type="PANTHER" id="PTHR36766">
    <property type="entry name" value="PLANT BROAD-SPECTRUM MILDEW RESISTANCE PROTEIN RPW8"/>
    <property type="match status" value="1"/>
</dbReference>
<organism evidence="10 11">
    <name type="scientific">Nyssa sinensis</name>
    <dbReference type="NCBI Taxonomy" id="561372"/>
    <lineage>
        <taxon>Eukaryota</taxon>
        <taxon>Viridiplantae</taxon>
        <taxon>Streptophyta</taxon>
        <taxon>Embryophyta</taxon>
        <taxon>Tracheophyta</taxon>
        <taxon>Spermatophyta</taxon>
        <taxon>Magnoliopsida</taxon>
        <taxon>eudicotyledons</taxon>
        <taxon>Gunneridae</taxon>
        <taxon>Pentapetalae</taxon>
        <taxon>asterids</taxon>
        <taxon>Cornales</taxon>
        <taxon>Nyssaceae</taxon>
        <taxon>Nyssa</taxon>
    </lineage>
</organism>
<evidence type="ECO:0000313" key="11">
    <source>
        <dbReference type="Proteomes" id="UP000325577"/>
    </source>
</evidence>
<dbReference type="Gene3D" id="1.10.8.430">
    <property type="entry name" value="Helical domain of apoptotic protease-activating factors"/>
    <property type="match status" value="1"/>
</dbReference>
<dbReference type="SUPFAM" id="SSF52540">
    <property type="entry name" value="P-loop containing nucleoside triphosphate hydrolases"/>
    <property type="match status" value="1"/>
</dbReference>
<dbReference type="AlphaFoldDB" id="A0A5J4ZGW8"/>
<dbReference type="Gene3D" id="3.40.50.300">
    <property type="entry name" value="P-loop containing nucleotide triphosphate hydrolases"/>
    <property type="match status" value="1"/>
</dbReference>
<keyword evidence="11" id="KW-1185">Reference proteome</keyword>
<dbReference type="OrthoDB" id="2018467at2759"/>
<dbReference type="Pfam" id="PF23559">
    <property type="entry name" value="WHD_DRP"/>
    <property type="match status" value="1"/>
</dbReference>
<dbReference type="FunFam" id="3.40.50.300:FF:001091">
    <property type="entry name" value="Probable disease resistance protein At1g61300"/>
    <property type="match status" value="1"/>
</dbReference>
<evidence type="ECO:0000256" key="5">
    <source>
        <dbReference type="ARBA" id="ARBA00022821"/>
    </source>
</evidence>
<proteinExistence type="inferred from homology"/>
<comment type="similarity">
    <text evidence="1">Belongs to the disease resistance NB-LRR family.</text>
</comment>
<dbReference type="InterPro" id="IPR042197">
    <property type="entry name" value="Apaf_helical"/>
</dbReference>
<dbReference type="InterPro" id="IPR036388">
    <property type="entry name" value="WH-like_DNA-bd_sf"/>
</dbReference>
<dbReference type="Gene3D" id="1.20.5.4130">
    <property type="match status" value="1"/>
</dbReference>
<dbReference type="InterPro" id="IPR027417">
    <property type="entry name" value="P-loop_NTPase"/>
</dbReference>
<dbReference type="Proteomes" id="UP000325577">
    <property type="component" value="Linkage Group LG8"/>
</dbReference>
<evidence type="ECO:0000256" key="1">
    <source>
        <dbReference type="ARBA" id="ARBA00008894"/>
    </source>
</evidence>
<dbReference type="InterPro" id="IPR038005">
    <property type="entry name" value="RX-like_CC"/>
</dbReference>
<dbReference type="Pfam" id="PF00931">
    <property type="entry name" value="NB-ARC"/>
    <property type="match status" value="1"/>
</dbReference>
<dbReference type="PANTHER" id="PTHR36766:SF61">
    <property type="entry name" value="NB-ARC DOMAIN DISEASE RESISTANCE PROTEIN"/>
    <property type="match status" value="1"/>
</dbReference>
<dbReference type="InterPro" id="IPR058922">
    <property type="entry name" value="WHD_DRP"/>
</dbReference>
<dbReference type="Gene3D" id="1.10.10.10">
    <property type="entry name" value="Winged helix-like DNA-binding domain superfamily/Winged helix DNA-binding domain"/>
    <property type="match status" value="1"/>
</dbReference>
<dbReference type="EMBL" id="CM018051">
    <property type="protein sequence ID" value="KAA8517084.1"/>
    <property type="molecule type" value="Genomic_DNA"/>
</dbReference>
<dbReference type="PRINTS" id="PR00364">
    <property type="entry name" value="DISEASERSIST"/>
</dbReference>
<dbReference type="FunFam" id="1.10.10.10:FF:000322">
    <property type="entry name" value="Probable disease resistance protein At1g63360"/>
    <property type="match status" value="1"/>
</dbReference>
<dbReference type="GO" id="GO:0043531">
    <property type="term" value="F:ADP binding"/>
    <property type="evidence" value="ECO:0007669"/>
    <property type="project" value="InterPro"/>
</dbReference>
<keyword evidence="3" id="KW-0677">Repeat</keyword>
<dbReference type="GO" id="GO:0005524">
    <property type="term" value="F:ATP binding"/>
    <property type="evidence" value="ECO:0007669"/>
    <property type="project" value="UniProtKB-KW"/>
</dbReference>
<dbReference type="CDD" id="cd14798">
    <property type="entry name" value="RX-CC_like"/>
    <property type="match status" value="1"/>
</dbReference>
<gene>
    <name evidence="10" type="ORF">F0562_017377</name>
</gene>
<reference evidence="10 11" key="1">
    <citation type="submission" date="2019-09" db="EMBL/GenBank/DDBJ databases">
        <title>A chromosome-level genome assembly of the Chinese tupelo Nyssa sinensis.</title>
        <authorList>
            <person name="Yang X."/>
            <person name="Kang M."/>
            <person name="Yang Y."/>
            <person name="Xiong H."/>
            <person name="Wang M."/>
            <person name="Zhang Z."/>
            <person name="Wang Z."/>
            <person name="Wu H."/>
            <person name="Ma T."/>
            <person name="Liu J."/>
            <person name="Xi Z."/>
        </authorList>
    </citation>
    <scope>NUCLEOTIDE SEQUENCE [LARGE SCALE GENOMIC DNA]</scope>
    <source>
        <strain evidence="10">J267</strain>
        <tissue evidence="10">Leaf</tissue>
    </source>
</reference>
<evidence type="ECO:0008006" key="12">
    <source>
        <dbReference type="Google" id="ProtNLM"/>
    </source>
</evidence>
<dbReference type="InterPro" id="IPR002182">
    <property type="entry name" value="NB-ARC"/>
</dbReference>
<evidence type="ECO:0000259" key="9">
    <source>
        <dbReference type="Pfam" id="PF23559"/>
    </source>
</evidence>
<feature type="domain" description="NB-ARC" evidence="7">
    <location>
        <begin position="176"/>
        <end position="347"/>
    </location>
</feature>
<keyword evidence="4" id="KW-0547">Nucleotide-binding</keyword>
<dbReference type="GO" id="GO:0051607">
    <property type="term" value="P:defense response to virus"/>
    <property type="evidence" value="ECO:0007669"/>
    <property type="project" value="UniProtKB-ARBA"/>
</dbReference>
<protein>
    <recommendedName>
        <fullName evidence="12">NB-ARC domain-containing protein</fullName>
    </recommendedName>
</protein>
<name>A0A5J4ZGW8_9ASTE</name>
<evidence type="ECO:0000256" key="4">
    <source>
        <dbReference type="ARBA" id="ARBA00022741"/>
    </source>
</evidence>
<accession>A0A5J4ZGW8</accession>
<evidence type="ECO:0000259" key="8">
    <source>
        <dbReference type="Pfam" id="PF18052"/>
    </source>
</evidence>
<keyword evidence="2" id="KW-0433">Leucine-rich repeat</keyword>
<feature type="domain" description="Disease resistance protein winged helix" evidence="9">
    <location>
        <begin position="430"/>
        <end position="503"/>
    </location>
</feature>
<feature type="domain" description="Disease resistance N-terminal" evidence="8">
    <location>
        <begin position="5"/>
        <end position="94"/>
    </location>
</feature>
<evidence type="ECO:0000256" key="2">
    <source>
        <dbReference type="ARBA" id="ARBA00022614"/>
    </source>
</evidence>
<evidence type="ECO:0000256" key="3">
    <source>
        <dbReference type="ARBA" id="ARBA00022737"/>
    </source>
</evidence>
<sequence length="572" mass="66599">MAESFVNNVFDKLSSFALEEVYLAWNVRNELQKLSKTSTSIEEFLWSNADQQQQQAKSRQDEWHEKIVDIFYDADDVLDEFQIELSKPQVFQGSISTKVRCFFSRSNPLAFRFKIAHKIKEINQRIAEIPCLQTESNDLAMQRGDGHAIHREREMTHSFILDSDVIGREEDKEGIVKLLMQLSDHDNVSVIPIVGIGGLGKTTLAKIVYNHKKIGEHFKLKMWVCVSNDFNFNLKKMIEKILRSATNGENFDHLEIEELQNKIRETLNQKRFLLRLDDIWNWNEEVAKWEEFRSLLTGAENGSKIIVTTRSKSVALGVGTFPSYNLELLHDDKCLSIFLKWAFRNRSQEINPKLVEIGKRIVRKCKGVPLAVRTLGCMLYSKTHERQWLCVLESEIWKLKQKDDDILPALRLSYNDLEPKIKRCFAYCSIFPKDSEINTYQLIQMWMAQGLIKLEDNSDQTQELEDVGMDYFHTLCSKSFFQDVKDHGFFFTFKMHDLLHDLALSVAQTKHSTIKSPAEKVSKNVRHVSFYDPDSPADELLIPLREKKKVCSIYFQFNRVKPVERSFVETCI</sequence>
<dbReference type="InterPro" id="IPR041118">
    <property type="entry name" value="Rx_N"/>
</dbReference>
<keyword evidence="6" id="KW-0067">ATP-binding</keyword>
<evidence type="ECO:0000256" key="6">
    <source>
        <dbReference type="ARBA" id="ARBA00022840"/>
    </source>
</evidence>
<evidence type="ECO:0000313" key="10">
    <source>
        <dbReference type="EMBL" id="KAA8517084.1"/>
    </source>
</evidence>
<dbReference type="Pfam" id="PF18052">
    <property type="entry name" value="Rx_N"/>
    <property type="match status" value="1"/>
</dbReference>
<keyword evidence="5" id="KW-0611">Plant defense</keyword>